<gene>
    <name evidence="2" type="primary">Acey_s0098.g3105</name>
    <name evidence="2" type="ORF">Y032_0098g3105</name>
</gene>
<name>A0A016TJ73_9BILA</name>
<dbReference type="OrthoDB" id="1854502at2759"/>
<organism evidence="2 3">
    <name type="scientific">Ancylostoma ceylanicum</name>
    <dbReference type="NCBI Taxonomy" id="53326"/>
    <lineage>
        <taxon>Eukaryota</taxon>
        <taxon>Metazoa</taxon>
        <taxon>Ecdysozoa</taxon>
        <taxon>Nematoda</taxon>
        <taxon>Chromadorea</taxon>
        <taxon>Rhabditida</taxon>
        <taxon>Rhabditina</taxon>
        <taxon>Rhabditomorpha</taxon>
        <taxon>Strongyloidea</taxon>
        <taxon>Ancylostomatidae</taxon>
        <taxon>Ancylostomatinae</taxon>
        <taxon>Ancylostoma</taxon>
    </lineage>
</organism>
<dbReference type="Proteomes" id="UP000024635">
    <property type="component" value="Unassembled WGS sequence"/>
</dbReference>
<feature type="transmembrane region" description="Helical" evidence="1">
    <location>
        <begin position="101"/>
        <end position="126"/>
    </location>
</feature>
<keyword evidence="1" id="KW-1133">Transmembrane helix</keyword>
<dbReference type="EMBL" id="JARK01001434">
    <property type="protein sequence ID" value="EYC02750.1"/>
    <property type="molecule type" value="Genomic_DNA"/>
</dbReference>
<dbReference type="AlphaFoldDB" id="A0A016TJ73"/>
<keyword evidence="1" id="KW-0812">Transmembrane</keyword>
<evidence type="ECO:0000313" key="2">
    <source>
        <dbReference type="EMBL" id="EYC02750.1"/>
    </source>
</evidence>
<proteinExistence type="predicted"/>
<keyword evidence="3" id="KW-1185">Reference proteome</keyword>
<protein>
    <submittedName>
        <fullName evidence="2">Uncharacterized protein</fullName>
    </submittedName>
</protein>
<keyword evidence="1" id="KW-0472">Membrane</keyword>
<comment type="caution">
    <text evidence="2">The sequence shown here is derived from an EMBL/GenBank/DDBJ whole genome shotgun (WGS) entry which is preliminary data.</text>
</comment>
<accession>A0A016TJ73</accession>
<sequence length="160" mass="17826">MGQVVSGEADSRRDLAAAACVASSTLRPDRRALRVVVDVCGVYVQTKPDQIIIDDFTHARRGINSWIPGCLVIDYSFVSVLSVLSWWGGHATRMFRSADSTMLVIVFSSLIHSALFVIVVAGDVLLCHDSEYRLCCRHRFDLSSSCWFLLRFLDAGVEKR</sequence>
<evidence type="ECO:0000256" key="1">
    <source>
        <dbReference type="SAM" id="Phobius"/>
    </source>
</evidence>
<reference evidence="3" key="1">
    <citation type="journal article" date="2015" name="Nat. Genet.">
        <title>The genome and transcriptome of the zoonotic hookworm Ancylostoma ceylanicum identify infection-specific gene families.</title>
        <authorList>
            <person name="Schwarz E.M."/>
            <person name="Hu Y."/>
            <person name="Antoshechkin I."/>
            <person name="Miller M.M."/>
            <person name="Sternberg P.W."/>
            <person name="Aroian R.V."/>
        </authorList>
    </citation>
    <scope>NUCLEOTIDE SEQUENCE</scope>
    <source>
        <strain evidence="3">HY135</strain>
    </source>
</reference>
<feature type="transmembrane region" description="Helical" evidence="1">
    <location>
        <begin position="66"/>
        <end position="89"/>
    </location>
</feature>
<evidence type="ECO:0000313" key="3">
    <source>
        <dbReference type="Proteomes" id="UP000024635"/>
    </source>
</evidence>